<comment type="subcellular location">
    <subcellularLocation>
        <location evidence="1">Lysosome membrane</location>
        <topology evidence="1">Multi-pass membrane protein</topology>
    </subcellularLocation>
</comment>
<dbReference type="GO" id="GO:0048814">
    <property type="term" value="P:regulation of dendrite morphogenesis"/>
    <property type="evidence" value="ECO:0007669"/>
    <property type="project" value="EnsemblMetazoa"/>
</dbReference>
<feature type="compositionally biased region" description="Low complexity" evidence="12">
    <location>
        <begin position="156"/>
        <end position="165"/>
    </location>
</feature>
<keyword evidence="5 13" id="KW-0812">Transmembrane</keyword>
<evidence type="ECO:0000313" key="16">
    <source>
        <dbReference type="EMBL" id="EDV94696.1"/>
    </source>
</evidence>
<keyword evidence="4" id="KW-0597">Phosphoprotein</keyword>
<dbReference type="FunCoup" id="B4JSF6">
    <property type="interactions" value="76"/>
</dbReference>
<dbReference type="InterPro" id="IPR001202">
    <property type="entry name" value="WW_dom"/>
</dbReference>
<protein>
    <submittedName>
        <fullName evidence="16">GH18192</fullName>
    </submittedName>
</protein>
<dbReference type="Gene3D" id="2.20.70.10">
    <property type="match status" value="1"/>
</dbReference>
<dbReference type="Gene3D" id="1.20.1280.290">
    <property type="match status" value="2"/>
</dbReference>
<feature type="domain" description="WW" evidence="14">
    <location>
        <begin position="436"/>
        <end position="469"/>
    </location>
</feature>
<feature type="transmembrane region" description="Helical" evidence="13">
    <location>
        <begin position="821"/>
        <end position="839"/>
    </location>
</feature>
<dbReference type="SMART" id="SM00679">
    <property type="entry name" value="CTNS"/>
    <property type="match status" value="2"/>
</dbReference>
<dbReference type="PROSITE" id="PS50951">
    <property type="entry name" value="SARAH"/>
    <property type="match status" value="1"/>
</dbReference>
<dbReference type="GO" id="GO:0046666">
    <property type="term" value="P:retinal cell programmed cell death"/>
    <property type="evidence" value="ECO:0007669"/>
    <property type="project" value="EnsemblMetazoa"/>
</dbReference>
<dbReference type="GO" id="GO:0008285">
    <property type="term" value="P:negative regulation of cell population proliferation"/>
    <property type="evidence" value="ECO:0007669"/>
    <property type="project" value="EnsemblMetazoa"/>
</dbReference>
<evidence type="ECO:0000256" key="9">
    <source>
        <dbReference type="ARBA" id="ARBA00023136"/>
    </source>
</evidence>
<evidence type="ECO:0000256" key="6">
    <source>
        <dbReference type="ARBA" id="ARBA00022737"/>
    </source>
</evidence>
<dbReference type="Proteomes" id="UP000001070">
    <property type="component" value="Unassembled WGS sequence"/>
</dbReference>
<dbReference type="CDD" id="cd21433">
    <property type="entry name" value="SARAH_Sav"/>
    <property type="match status" value="1"/>
</dbReference>
<dbReference type="SMART" id="SM00456">
    <property type="entry name" value="WW"/>
    <property type="match status" value="2"/>
</dbReference>
<dbReference type="PANTHER" id="PTHR13131:SF5">
    <property type="entry name" value="CYSTINOSIN"/>
    <property type="match status" value="1"/>
</dbReference>
<dbReference type="GO" id="GO:0060090">
    <property type="term" value="F:molecular adaptor activity"/>
    <property type="evidence" value="ECO:0007669"/>
    <property type="project" value="EnsemblMetazoa"/>
</dbReference>
<evidence type="ECO:0000256" key="3">
    <source>
        <dbReference type="ARBA" id="ARBA00022448"/>
    </source>
</evidence>
<dbReference type="GO" id="GO:0045464">
    <property type="term" value="P:R8 cell fate specification"/>
    <property type="evidence" value="ECO:0007669"/>
    <property type="project" value="EnsemblMetazoa"/>
</dbReference>
<evidence type="ECO:0000256" key="1">
    <source>
        <dbReference type="ARBA" id="ARBA00004155"/>
    </source>
</evidence>
<feature type="transmembrane region" description="Helical" evidence="13">
    <location>
        <begin position="851"/>
        <end position="874"/>
    </location>
</feature>
<feature type="compositionally biased region" description="Low complexity" evidence="12">
    <location>
        <begin position="231"/>
        <end position="248"/>
    </location>
</feature>
<dbReference type="GO" id="GO:0045463">
    <property type="term" value="P:R8 cell development"/>
    <property type="evidence" value="ECO:0007669"/>
    <property type="project" value="EnsemblMetazoa"/>
</dbReference>
<keyword evidence="8 13" id="KW-1133">Transmembrane helix</keyword>
<dbReference type="GO" id="GO:0007444">
    <property type="term" value="P:imaginal disc development"/>
    <property type="evidence" value="ECO:0007669"/>
    <property type="project" value="EnsemblMetazoa"/>
</dbReference>
<reference evidence="16 17" key="1">
    <citation type="journal article" date="2007" name="Nature">
        <title>Evolution of genes and genomes on the Drosophila phylogeny.</title>
        <authorList>
            <consortium name="Drosophila 12 Genomes Consortium"/>
            <person name="Clark A.G."/>
            <person name="Eisen M.B."/>
            <person name="Smith D.R."/>
            <person name="Bergman C.M."/>
            <person name="Oliver B."/>
            <person name="Markow T.A."/>
            <person name="Kaufman T.C."/>
            <person name="Kellis M."/>
            <person name="Gelbart W."/>
            <person name="Iyer V.N."/>
            <person name="Pollard D.A."/>
            <person name="Sackton T.B."/>
            <person name="Larracuente A.M."/>
            <person name="Singh N.D."/>
            <person name="Abad J.P."/>
            <person name="Abt D.N."/>
            <person name="Adryan B."/>
            <person name="Aguade M."/>
            <person name="Akashi H."/>
            <person name="Anderson W.W."/>
            <person name="Aquadro C.F."/>
            <person name="Ardell D.H."/>
            <person name="Arguello R."/>
            <person name="Artieri C.G."/>
            <person name="Barbash D.A."/>
            <person name="Barker D."/>
            <person name="Barsanti P."/>
            <person name="Batterham P."/>
            <person name="Batzoglou S."/>
            <person name="Begun D."/>
            <person name="Bhutkar A."/>
            <person name="Blanco E."/>
            <person name="Bosak S.A."/>
            <person name="Bradley R.K."/>
            <person name="Brand A.D."/>
            <person name="Brent M.R."/>
            <person name="Brooks A.N."/>
            <person name="Brown R.H."/>
            <person name="Butlin R.K."/>
            <person name="Caggese C."/>
            <person name="Calvi B.R."/>
            <person name="Bernardo de Carvalho A."/>
            <person name="Caspi A."/>
            <person name="Castrezana S."/>
            <person name="Celniker S.E."/>
            <person name="Chang J.L."/>
            <person name="Chapple C."/>
            <person name="Chatterji S."/>
            <person name="Chinwalla A."/>
            <person name="Civetta A."/>
            <person name="Clifton S.W."/>
            <person name="Comeron J.M."/>
            <person name="Costello J.C."/>
            <person name="Coyne J.A."/>
            <person name="Daub J."/>
            <person name="David R.G."/>
            <person name="Delcher A.L."/>
            <person name="Delehaunty K."/>
            <person name="Do C.B."/>
            <person name="Ebling H."/>
            <person name="Edwards K."/>
            <person name="Eickbush T."/>
            <person name="Evans J.D."/>
            <person name="Filipski A."/>
            <person name="Findeiss S."/>
            <person name="Freyhult E."/>
            <person name="Fulton L."/>
            <person name="Fulton R."/>
            <person name="Garcia A.C."/>
            <person name="Gardiner A."/>
            <person name="Garfield D.A."/>
            <person name="Garvin B.E."/>
            <person name="Gibson G."/>
            <person name="Gilbert D."/>
            <person name="Gnerre S."/>
            <person name="Godfrey J."/>
            <person name="Good R."/>
            <person name="Gotea V."/>
            <person name="Gravely B."/>
            <person name="Greenberg A.J."/>
            <person name="Griffiths-Jones S."/>
            <person name="Gross S."/>
            <person name="Guigo R."/>
            <person name="Gustafson E.A."/>
            <person name="Haerty W."/>
            <person name="Hahn M.W."/>
            <person name="Halligan D.L."/>
            <person name="Halpern A.L."/>
            <person name="Halter G.M."/>
            <person name="Han M.V."/>
            <person name="Heger A."/>
            <person name="Hillier L."/>
            <person name="Hinrichs A.S."/>
            <person name="Holmes I."/>
            <person name="Hoskins R.A."/>
            <person name="Hubisz M.J."/>
            <person name="Hultmark D."/>
            <person name="Huntley M.A."/>
            <person name="Jaffe D.B."/>
            <person name="Jagadeeshan S."/>
            <person name="Jeck W.R."/>
            <person name="Johnson J."/>
            <person name="Jones C.D."/>
            <person name="Jordan W.C."/>
            <person name="Karpen G.H."/>
            <person name="Kataoka E."/>
            <person name="Keightley P.D."/>
            <person name="Kheradpour P."/>
            <person name="Kirkness E.F."/>
            <person name="Koerich L.B."/>
            <person name="Kristiansen K."/>
            <person name="Kudrna D."/>
            <person name="Kulathinal R.J."/>
            <person name="Kumar S."/>
            <person name="Kwok R."/>
            <person name="Lander E."/>
            <person name="Langley C.H."/>
            <person name="Lapoint R."/>
            <person name="Lazzaro B.P."/>
            <person name="Lee S.J."/>
            <person name="Levesque L."/>
            <person name="Li R."/>
            <person name="Lin C.F."/>
            <person name="Lin M.F."/>
            <person name="Lindblad-Toh K."/>
            <person name="Llopart A."/>
            <person name="Long M."/>
            <person name="Low L."/>
            <person name="Lozovsky E."/>
            <person name="Lu J."/>
            <person name="Luo M."/>
            <person name="Machado C.A."/>
            <person name="Makalowski W."/>
            <person name="Marzo M."/>
            <person name="Matsuda M."/>
            <person name="Matzkin L."/>
            <person name="McAllister B."/>
            <person name="McBride C.S."/>
            <person name="McKernan B."/>
            <person name="McKernan K."/>
            <person name="Mendez-Lago M."/>
            <person name="Minx P."/>
            <person name="Mollenhauer M.U."/>
            <person name="Montooth K."/>
            <person name="Mount S.M."/>
            <person name="Mu X."/>
            <person name="Myers E."/>
            <person name="Negre B."/>
            <person name="Newfeld S."/>
            <person name="Nielsen R."/>
            <person name="Noor M.A."/>
            <person name="O'Grady P."/>
            <person name="Pachter L."/>
            <person name="Papaceit M."/>
            <person name="Parisi M.J."/>
            <person name="Parisi M."/>
            <person name="Parts L."/>
            <person name="Pedersen J.S."/>
            <person name="Pesole G."/>
            <person name="Phillippy A.M."/>
            <person name="Ponting C.P."/>
            <person name="Pop M."/>
            <person name="Porcelli D."/>
            <person name="Powell J.R."/>
            <person name="Prohaska S."/>
            <person name="Pruitt K."/>
            <person name="Puig M."/>
            <person name="Quesneville H."/>
            <person name="Ram K.R."/>
            <person name="Rand D."/>
            <person name="Rasmussen M.D."/>
            <person name="Reed L.K."/>
            <person name="Reenan R."/>
            <person name="Reily A."/>
            <person name="Remington K.A."/>
            <person name="Rieger T.T."/>
            <person name="Ritchie M.G."/>
            <person name="Robin C."/>
            <person name="Rogers Y.H."/>
            <person name="Rohde C."/>
            <person name="Rozas J."/>
            <person name="Rubenfield M.J."/>
            <person name="Ruiz A."/>
            <person name="Russo S."/>
            <person name="Salzberg S.L."/>
            <person name="Sanchez-Gracia A."/>
            <person name="Saranga D.J."/>
            <person name="Sato H."/>
            <person name="Schaeffer S.W."/>
            <person name="Schatz M.C."/>
            <person name="Schlenke T."/>
            <person name="Schwartz R."/>
            <person name="Segarra C."/>
            <person name="Singh R.S."/>
            <person name="Sirot L."/>
            <person name="Sirota M."/>
            <person name="Sisneros N.B."/>
            <person name="Smith C.D."/>
            <person name="Smith T.F."/>
            <person name="Spieth J."/>
            <person name="Stage D.E."/>
            <person name="Stark A."/>
            <person name="Stephan W."/>
            <person name="Strausberg R.L."/>
            <person name="Strempel S."/>
            <person name="Sturgill D."/>
            <person name="Sutton G."/>
            <person name="Sutton G.G."/>
            <person name="Tao W."/>
            <person name="Teichmann S."/>
            <person name="Tobari Y.N."/>
            <person name="Tomimura Y."/>
            <person name="Tsolas J.M."/>
            <person name="Valente V.L."/>
            <person name="Venter E."/>
            <person name="Venter J.C."/>
            <person name="Vicario S."/>
            <person name="Vieira F.G."/>
            <person name="Vilella A.J."/>
            <person name="Villasante A."/>
            <person name="Walenz B."/>
            <person name="Wang J."/>
            <person name="Wasserman M."/>
            <person name="Watts T."/>
            <person name="Wilson D."/>
            <person name="Wilson R.K."/>
            <person name="Wing R.A."/>
            <person name="Wolfner M.F."/>
            <person name="Wong A."/>
            <person name="Wong G.K."/>
            <person name="Wu C.I."/>
            <person name="Wu G."/>
            <person name="Yamamoto D."/>
            <person name="Yang H.P."/>
            <person name="Yang S.P."/>
            <person name="Yorke J.A."/>
            <person name="Yoshida K."/>
            <person name="Zdobnov E."/>
            <person name="Zhang P."/>
            <person name="Zhang Y."/>
            <person name="Zimin A.V."/>
            <person name="Baldwin J."/>
            <person name="Abdouelleil A."/>
            <person name="Abdulkadir J."/>
            <person name="Abebe A."/>
            <person name="Abera B."/>
            <person name="Abreu J."/>
            <person name="Acer S.C."/>
            <person name="Aftuck L."/>
            <person name="Alexander A."/>
            <person name="An P."/>
            <person name="Anderson E."/>
            <person name="Anderson S."/>
            <person name="Arachi H."/>
            <person name="Azer M."/>
            <person name="Bachantsang P."/>
            <person name="Barry A."/>
            <person name="Bayul T."/>
            <person name="Berlin A."/>
            <person name="Bessette D."/>
            <person name="Bloom T."/>
            <person name="Blye J."/>
            <person name="Boguslavskiy L."/>
            <person name="Bonnet C."/>
            <person name="Boukhgalter B."/>
            <person name="Bourzgui I."/>
            <person name="Brown A."/>
            <person name="Cahill P."/>
            <person name="Channer S."/>
            <person name="Cheshatsang Y."/>
            <person name="Chuda L."/>
            <person name="Citroen M."/>
            <person name="Collymore A."/>
            <person name="Cooke P."/>
            <person name="Costello M."/>
            <person name="D'Aco K."/>
            <person name="Daza R."/>
            <person name="De Haan G."/>
            <person name="DeGray S."/>
            <person name="DeMaso C."/>
            <person name="Dhargay N."/>
            <person name="Dooley K."/>
            <person name="Dooley E."/>
            <person name="Doricent M."/>
            <person name="Dorje P."/>
            <person name="Dorjee K."/>
            <person name="Dupes A."/>
            <person name="Elong R."/>
            <person name="Falk J."/>
            <person name="Farina A."/>
            <person name="Faro S."/>
            <person name="Ferguson D."/>
            <person name="Fisher S."/>
            <person name="Foley C.D."/>
            <person name="Franke A."/>
            <person name="Friedrich D."/>
            <person name="Gadbois L."/>
            <person name="Gearin G."/>
            <person name="Gearin C.R."/>
            <person name="Giannoukos G."/>
            <person name="Goode T."/>
            <person name="Graham J."/>
            <person name="Grandbois E."/>
            <person name="Grewal S."/>
            <person name="Gyaltsen K."/>
            <person name="Hafez N."/>
            <person name="Hagos B."/>
            <person name="Hall J."/>
            <person name="Henson C."/>
            <person name="Hollinger A."/>
            <person name="Honan T."/>
            <person name="Huard M.D."/>
            <person name="Hughes L."/>
            <person name="Hurhula B."/>
            <person name="Husby M.E."/>
            <person name="Kamat A."/>
            <person name="Kanga B."/>
            <person name="Kashin S."/>
            <person name="Khazanovich D."/>
            <person name="Kisner P."/>
            <person name="Lance K."/>
            <person name="Lara M."/>
            <person name="Lee W."/>
            <person name="Lennon N."/>
            <person name="Letendre F."/>
            <person name="LeVine R."/>
            <person name="Lipovsky A."/>
            <person name="Liu X."/>
            <person name="Liu J."/>
            <person name="Liu S."/>
            <person name="Lokyitsang T."/>
            <person name="Lokyitsang Y."/>
            <person name="Lubonja R."/>
            <person name="Lui A."/>
            <person name="MacDonald P."/>
            <person name="Magnisalis V."/>
            <person name="Maru K."/>
            <person name="Matthews C."/>
            <person name="McCusker W."/>
            <person name="McDonough S."/>
            <person name="Mehta T."/>
            <person name="Meldrim J."/>
            <person name="Meneus L."/>
            <person name="Mihai O."/>
            <person name="Mihalev A."/>
            <person name="Mihova T."/>
            <person name="Mittelman R."/>
            <person name="Mlenga V."/>
            <person name="Montmayeur A."/>
            <person name="Mulrain L."/>
            <person name="Navidi A."/>
            <person name="Naylor J."/>
            <person name="Negash T."/>
            <person name="Nguyen T."/>
            <person name="Nguyen N."/>
            <person name="Nicol R."/>
            <person name="Norbu C."/>
            <person name="Norbu N."/>
            <person name="Novod N."/>
            <person name="O'Neill B."/>
            <person name="Osman S."/>
            <person name="Markiewicz E."/>
            <person name="Oyono O.L."/>
            <person name="Patti C."/>
            <person name="Phunkhang P."/>
            <person name="Pierre F."/>
            <person name="Priest M."/>
            <person name="Raghuraman S."/>
            <person name="Rege F."/>
            <person name="Reyes R."/>
            <person name="Rise C."/>
            <person name="Rogov P."/>
            <person name="Ross K."/>
            <person name="Ryan E."/>
            <person name="Settipalli S."/>
            <person name="Shea T."/>
            <person name="Sherpa N."/>
            <person name="Shi L."/>
            <person name="Shih D."/>
            <person name="Sparrow T."/>
            <person name="Spaulding J."/>
            <person name="Stalker J."/>
            <person name="Stange-Thomann N."/>
            <person name="Stavropoulos S."/>
            <person name="Stone C."/>
            <person name="Strader C."/>
            <person name="Tesfaye S."/>
            <person name="Thomson T."/>
            <person name="Thoulutsang Y."/>
            <person name="Thoulutsang D."/>
            <person name="Topham K."/>
            <person name="Topping I."/>
            <person name="Tsamla T."/>
            <person name="Vassiliev H."/>
            <person name="Vo A."/>
            <person name="Wangchuk T."/>
            <person name="Wangdi T."/>
            <person name="Weiand M."/>
            <person name="Wilkinson J."/>
            <person name="Wilson A."/>
            <person name="Yadav S."/>
            <person name="Young G."/>
            <person name="Yu Q."/>
            <person name="Zembek L."/>
            <person name="Zhong D."/>
            <person name="Zimmer A."/>
            <person name="Zwirko Z."/>
            <person name="Jaffe D.B."/>
            <person name="Alvarez P."/>
            <person name="Brockman W."/>
            <person name="Butler J."/>
            <person name="Chin C."/>
            <person name="Gnerre S."/>
            <person name="Grabherr M."/>
            <person name="Kleber M."/>
            <person name="Mauceli E."/>
            <person name="MacCallum I."/>
        </authorList>
    </citation>
    <scope>NUCLEOTIDE SEQUENCE [LARGE SCALE GENOMIC DNA]</scope>
    <source>
        <strain evidence="17">Tucson 15287-2541.00</strain>
    </source>
</reference>
<evidence type="ECO:0000256" key="8">
    <source>
        <dbReference type="ARBA" id="ARBA00022989"/>
    </source>
</evidence>
<feature type="compositionally biased region" description="Basic residues" evidence="12">
    <location>
        <begin position="353"/>
        <end position="371"/>
    </location>
</feature>
<dbReference type="FunFam" id="1.20.1280.290:FF:000016">
    <property type="entry name" value="Cystinosin homolog"/>
    <property type="match status" value="1"/>
</dbReference>
<evidence type="ECO:0000256" key="10">
    <source>
        <dbReference type="ARBA" id="ARBA00023228"/>
    </source>
</evidence>
<evidence type="ECO:0000313" key="17">
    <source>
        <dbReference type="Proteomes" id="UP000001070"/>
    </source>
</evidence>
<evidence type="ECO:0000256" key="13">
    <source>
        <dbReference type="SAM" id="Phobius"/>
    </source>
</evidence>
<dbReference type="GO" id="GO:0035329">
    <property type="term" value="P:hippo signaling"/>
    <property type="evidence" value="ECO:0007669"/>
    <property type="project" value="EnsemblMetazoa"/>
</dbReference>
<comment type="catalytic activity">
    <reaction evidence="11">
        <text>L-cystine(out) + H(+)(out) = L-cystine(in) + H(+)(in)</text>
        <dbReference type="Rhea" id="RHEA:66172"/>
        <dbReference type="ChEBI" id="CHEBI:15378"/>
        <dbReference type="ChEBI" id="CHEBI:35491"/>
    </reaction>
    <physiologicalReaction direction="left-to-right" evidence="11">
        <dbReference type="Rhea" id="RHEA:66173"/>
    </physiologicalReaction>
</comment>
<dbReference type="Pfam" id="PF00397">
    <property type="entry name" value="WW"/>
    <property type="match status" value="1"/>
</dbReference>
<dbReference type="HOGENOM" id="CLU_014642_0_0_1"/>
<evidence type="ECO:0000256" key="12">
    <source>
        <dbReference type="SAM" id="MobiDB-lite"/>
    </source>
</evidence>
<sequence length="914" mass="103066">MNYLTILLCNRKQTMLSRRNKDKTQAHKEGVVGKYVKKETPPEIPVINVWTSYTDHAHHNQRNAAAAAAAAAKKKSLQRCASSSPSCEFKQLRSSSSSRNTYSCNDAQPDYYHARRAQSQLPLNNNNNNNNNASATHGPAQFRGASSSSQLMMPVNNNHNNHNNNYVNIEQMERMRRQQSSPLSSPFQRSYSTQKHSQSHLPTTSYDGDQGLLSASYANMLQMPRQQAANSSGSSSSPAQFALQQQQRLQQQNAYGSMLRFDASTVAAKSHQTRYPLTRSPMEQQQQQQLTGYSSDSYPIYENPYRVSSMRVTQSQRSESPIYSNTTASSATLAQQHHHHHQQQQQQQQQQHTHPHPHHHPHPHALAHPHHLPVPSIGSLGGSSGSVRGASASVQSLYAPPLTPPATNASSTDANNGNGALQKVPSQQSLSESEELPLPPGWATQYTLHGRKYYIDHNAHTTHWNHPLEREGLPVGWRRVVSKLHGTYYENQYTGQCQRQHPCLTSYYVYTTSAEPPKAIRPEATMYSPPSHTHNALVPANPYLLEEIPKWLAVYSEADSTKDHLLHFNMFSLPELEGFDSMLVRLFKQELGTIVGFYERYRNNADEYVNVTLVKQHENHLDLEPESFVSASGASLDQTVVVTGRQAGHVEITASSNSSDKSITDGLFVRIVVAKSEAIIYTSIIFGWIYFVAWSISFYPQIWINYRRRSVEGLNFDFLMLNIVGFTLYSMFNCGLYFIQSLQDEYGDRHPRGVNPVMLNDVVFSLHAMFATCITIGQCFVFERGMQRVSKIAWGLLLLFVVLVIVSAGLAGGSVIHWLDFLYYCSYIKLTITIIKYIPQALMNYRRKSTAGWSIGNILLDFTGGSLSMLQMILNAHNYDDWVSIFGDPTKFGLGLFSVLFDIFFMLQHYVFYR</sequence>
<dbReference type="NCBIfam" id="TIGR00951">
    <property type="entry name" value="2A43"/>
    <property type="match status" value="1"/>
</dbReference>
<feature type="domain" description="WW" evidence="14">
    <location>
        <begin position="471"/>
        <end position="504"/>
    </location>
</feature>
<dbReference type="EMBL" id="CH916373">
    <property type="protein sequence ID" value="EDV94696.1"/>
    <property type="molecule type" value="Genomic_DNA"/>
</dbReference>
<proteinExistence type="inferred from homology"/>
<dbReference type="InParanoid" id="B4JSF6"/>
<keyword evidence="7" id="KW-0769">Symport</keyword>
<dbReference type="AlphaFoldDB" id="B4JSF6"/>
<dbReference type="PhylomeDB" id="B4JSF6"/>
<dbReference type="GO" id="GO:0048863">
    <property type="term" value="P:stem cell differentiation"/>
    <property type="evidence" value="ECO:0007669"/>
    <property type="project" value="EnsemblMetazoa"/>
</dbReference>
<dbReference type="GO" id="GO:0072002">
    <property type="term" value="P:Malpighian tubule development"/>
    <property type="evidence" value="ECO:0007669"/>
    <property type="project" value="EnsemblMetazoa"/>
</dbReference>
<keyword evidence="3" id="KW-0813">Transport</keyword>
<feature type="transmembrane region" description="Helical" evidence="13">
    <location>
        <begin position="894"/>
        <end position="913"/>
    </location>
</feature>
<comment type="similarity">
    <text evidence="2">Belongs to the cystinosin family.</text>
</comment>
<evidence type="ECO:0000259" key="15">
    <source>
        <dbReference type="PROSITE" id="PS50951"/>
    </source>
</evidence>
<dbReference type="GO" id="GO:0005911">
    <property type="term" value="C:cell-cell junction"/>
    <property type="evidence" value="ECO:0007669"/>
    <property type="project" value="EnsemblMetazoa"/>
</dbReference>
<name>B4JSF6_DROGR</name>
<dbReference type="GO" id="GO:0015293">
    <property type="term" value="F:symporter activity"/>
    <property type="evidence" value="ECO:0007669"/>
    <property type="project" value="UniProtKB-KW"/>
</dbReference>
<feature type="transmembrane region" description="Helical" evidence="13">
    <location>
        <begin position="678"/>
        <end position="699"/>
    </location>
</feature>
<dbReference type="PANTHER" id="PTHR13131">
    <property type="entry name" value="CYSTINOSIN"/>
    <property type="match status" value="1"/>
</dbReference>
<dbReference type="GO" id="GO:0005829">
    <property type="term" value="C:cytosol"/>
    <property type="evidence" value="ECO:0007669"/>
    <property type="project" value="EnsemblMetazoa"/>
</dbReference>
<evidence type="ECO:0000256" key="11">
    <source>
        <dbReference type="ARBA" id="ARBA00048473"/>
    </source>
</evidence>
<feature type="region of interest" description="Disordered" evidence="12">
    <location>
        <begin position="270"/>
        <end position="438"/>
    </location>
</feature>
<feature type="compositionally biased region" description="Polar residues" evidence="12">
    <location>
        <begin position="310"/>
        <end position="332"/>
    </location>
</feature>
<dbReference type="InterPro" id="IPR005282">
    <property type="entry name" value="LC_transporter"/>
</dbReference>
<evidence type="ECO:0000256" key="5">
    <source>
        <dbReference type="ARBA" id="ARBA00022692"/>
    </source>
</evidence>
<feature type="transmembrane region" description="Helical" evidence="13">
    <location>
        <begin position="719"/>
        <end position="742"/>
    </location>
</feature>
<feature type="compositionally biased region" description="Low complexity" evidence="12">
    <location>
        <begin position="343"/>
        <end position="352"/>
    </location>
</feature>
<feature type="region of interest" description="Disordered" evidence="12">
    <location>
        <begin position="121"/>
        <end position="210"/>
    </location>
</feature>
<evidence type="ECO:0000256" key="7">
    <source>
        <dbReference type="ARBA" id="ARBA00022847"/>
    </source>
</evidence>
<dbReference type="GO" id="GO:0043065">
    <property type="term" value="P:positive regulation of apoptotic process"/>
    <property type="evidence" value="ECO:0007669"/>
    <property type="project" value="EnsemblMetazoa"/>
</dbReference>
<dbReference type="PROSITE" id="PS50020">
    <property type="entry name" value="WW_DOMAIN_2"/>
    <property type="match status" value="2"/>
</dbReference>
<dbReference type="GO" id="GO:0072089">
    <property type="term" value="P:stem cell proliferation"/>
    <property type="evidence" value="ECO:0007669"/>
    <property type="project" value="EnsemblMetazoa"/>
</dbReference>
<dbReference type="GO" id="GO:0040015">
    <property type="term" value="P:negative regulation of multicellular organism growth"/>
    <property type="evidence" value="ECO:0007669"/>
    <property type="project" value="EnsemblMetazoa"/>
</dbReference>
<feature type="compositionally biased region" description="Low complexity" evidence="12">
    <location>
        <begin position="385"/>
        <end position="396"/>
    </location>
</feature>
<evidence type="ECO:0000256" key="4">
    <source>
        <dbReference type="ARBA" id="ARBA00022553"/>
    </source>
</evidence>
<dbReference type="GO" id="GO:0010212">
    <property type="term" value="P:response to ionizing radiation"/>
    <property type="evidence" value="ECO:0007669"/>
    <property type="project" value="EnsemblMetazoa"/>
</dbReference>
<dbReference type="eggNOG" id="KOG1891">
    <property type="taxonomic scope" value="Eukaryota"/>
</dbReference>
<feature type="domain" description="SARAH" evidence="15">
    <location>
        <begin position="565"/>
        <end position="612"/>
    </location>
</feature>
<dbReference type="GO" id="GO:0015184">
    <property type="term" value="F:L-cystine transmembrane transporter activity"/>
    <property type="evidence" value="ECO:0007669"/>
    <property type="project" value="TreeGrafter"/>
</dbReference>
<feature type="transmembrane region" description="Helical" evidence="13">
    <location>
        <begin position="794"/>
        <end position="815"/>
    </location>
</feature>
<keyword evidence="17" id="KW-1185">Reference proteome</keyword>
<dbReference type="InterPro" id="IPR036020">
    <property type="entry name" value="WW_dom_sf"/>
</dbReference>
<dbReference type="GO" id="GO:0106037">
    <property type="term" value="C:apicomedial cortex"/>
    <property type="evidence" value="ECO:0007669"/>
    <property type="project" value="EnsemblMetazoa"/>
</dbReference>
<feature type="region of interest" description="Disordered" evidence="12">
    <location>
        <begin position="224"/>
        <end position="248"/>
    </location>
</feature>
<dbReference type="CDD" id="cd00201">
    <property type="entry name" value="WW"/>
    <property type="match status" value="1"/>
</dbReference>
<dbReference type="OrthoDB" id="5339429at2759"/>
<dbReference type="GO" id="GO:0005765">
    <property type="term" value="C:lysosomal membrane"/>
    <property type="evidence" value="ECO:0007669"/>
    <property type="project" value="UniProtKB-SubCell"/>
</dbReference>
<dbReference type="InterPro" id="IPR011524">
    <property type="entry name" value="SARAH_dom"/>
</dbReference>
<keyword evidence="10" id="KW-0458">Lysosome</keyword>
<dbReference type="Pfam" id="PF04193">
    <property type="entry name" value="PQ-loop"/>
    <property type="match status" value="2"/>
</dbReference>
<dbReference type="STRING" id="7222.B4JSF6"/>
<dbReference type="SUPFAM" id="SSF51045">
    <property type="entry name" value="WW domain"/>
    <property type="match status" value="2"/>
</dbReference>
<feature type="compositionally biased region" description="Polar residues" evidence="12">
    <location>
        <begin position="178"/>
        <end position="207"/>
    </location>
</feature>
<organism evidence="17">
    <name type="scientific">Drosophila grimshawi</name>
    <name type="common">Hawaiian fruit fly</name>
    <name type="synonym">Idiomyia grimshawi</name>
    <dbReference type="NCBI Taxonomy" id="7222"/>
    <lineage>
        <taxon>Eukaryota</taxon>
        <taxon>Metazoa</taxon>
        <taxon>Ecdysozoa</taxon>
        <taxon>Arthropoda</taxon>
        <taxon>Hexapoda</taxon>
        <taxon>Insecta</taxon>
        <taxon>Pterygota</taxon>
        <taxon>Neoptera</taxon>
        <taxon>Endopterygota</taxon>
        <taxon>Diptera</taxon>
        <taxon>Brachycera</taxon>
        <taxon>Muscomorpha</taxon>
        <taxon>Ephydroidea</taxon>
        <taxon>Drosophilidae</taxon>
        <taxon>Drosophila</taxon>
        <taxon>Hawaiian Drosophila</taxon>
    </lineage>
</organism>
<feature type="compositionally biased region" description="Polar residues" evidence="12">
    <location>
        <begin position="405"/>
        <end position="419"/>
    </location>
</feature>
<dbReference type="InterPro" id="IPR006603">
    <property type="entry name" value="PQ-loop_rpt"/>
</dbReference>
<gene>
    <name evidence="16" type="primary">Dgri\GH18192</name>
    <name evidence="16" type="ORF">Dgri_GH18192</name>
</gene>
<evidence type="ECO:0000259" key="14">
    <source>
        <dbReference type="PROSITE" id="PS50020"/>
    </source>
</evidence>
<keyword evidence="6" id="KW-0677">Repeat</keyword>
<feature type="transmembrane region" description="Helical" evidence="13">
    <location>
        <begin position="762"/>
        <end position="782"/>
    </location>
</feature>
<dbReference type="eggNOG" id="KOG3145">
    <property type="taxonomic scope" value="Eukaryota"/>
</dbReference>
<dbReference type="FunFam" id="2.20.70.10:FF:000035">
    <property type="entry name" value="Salvador homolog 1 (Drosophila)"/>
    <property type="match status" value="1"/>
</dbReference>
<keyword evidence="9 13" id="KW-0472">Membrane</keyword>
<evidence type="ECO:0000256" key="2">
    <source>
        <dbReference type="ARBA" id="ARBA00006855"/>
    </source>
</evidence>
<accession>B4JSF6</accession>